<feature type="transmembrane region" description="Helical" evidence="9">
    <location>
        <begin position="165"/>
        <end position="188"/>
    </location>
</feature>
<dbReference type="EC" id="2.3.1.269" evidence="9"/>
<evidence type="ECO:0000256" key="1">
    <source>
        <dbReference type="ARBA" id="ARBA00004651"/>
    </source>
</evidence>
<dbReference type="InterPro" id="IPR045378">
    <property type="entry name" value="LNT_N"/>
</dbReference>
<dbReference type="SUPFAM" id="SSF56317">
    <property type="entry name" value="Carbon-nitrogen hydrolase"/>
    <property type="match status" value="1"/>
</dbReference>
<feature type="transmembrane region" description="Helical" evidence="9">
    <location>
        <begin position="131"/>
        <end position="153"/>
    </location>
</feature>
<keyword evidence="7 9" id="KW-0472">Membrane</keyword>
<keyword evidence="6 9" id="KW-1133">Transmembrane helix</keyword>
<reference evidence="11 12" key="1">
    <citation type="submission" date="2020-07" db="EMBL/GenBank/DDBJ databases">
        <title>Pusillimonas sp. nov., isolated from poultry manure in Taiwan.</title>
        <authorList>
            <person name="Lin S.-Y."/>
            <person name="Tang Y.-S."/>
            <person name="Young C.-C."/>
        </authorList>
    </citation>
    <scope>NUCLEOTIDE SEQUENCE [LARGE SCALE GENOMIC DNA]</scope>
    <source>
        <strain evidence="11 12">CC-YST705</strain>
    </source>
</reference>
<keyword evidence="3 9" id="KW-1003">Cell membrane</keyword>
<dbReference type="Pfam" id="PF20154">
    <property type="entry name" value="LNT_N"/>
    <property type="match status" value="1"/>
</dbReference>
<evidence type="ECO:0000256" key="8">
    <source>
        <dbReference type="ARBA" id="ARBA00023315"/>
    </source>
</evidence>
<dbReference type="InterPro" id="IPR003010">
    <property type="entry name" value="C-N_Hydrolase"/>
</dbReference>
<dbReference type="InterPro" id="IPR004563">
    <property type="entry name" value="Apolipo_AcylTrfase"/>
</dbReference>
<dbReference type="CDD" id="cd07571">
    <property type="entry name" value="ALP_N-acyl_transferase"/>
    <property type="match status" value="1"/>
</dbReference>
<keyword evidence="12" id="KW-1185">Reference proteome</keyword>
<evidence type="ECO:0000256" key="5">
    <source>
        <dbReference type="ARBA" id="ARBA00022692"/>
    </source>
</evidence>
<gene>
    <name evidence="9 11" type="primary">lnt</name>
    <name evidence="11" type="ORF">H0484_12730</name>
</gene>
<feature type="transmembrane region" description="Helical" evidence="9">
    <location>
        <begin position="45"/>
        <end position="68"/>
    </location>
</feature>
<evidence type="ECO:0000313" key="12">
    <source>
        <dbReference type="Proteomes" id="UP000776983"/>
    </source>
</evidence>
<evidence type="ECO:0000256" key="3">
    <source>
        <dbReference type="ARBA" id="ARBA00022475"/>
    </source>
</evidence>
<dbReference type="InterPro" id="IPR036526">
    <property type="entry name" value="C-N_Hydrolase_sf"/>
</dbReference>
<comment type="subcellular location">
    <subcellularLocation>
        <location evidence="1 9">Cell membrane</location>
        <topology evidence="1 9">Multi-pass membrane protein</topology>
    </subcellularLocation>
</comment>
<evidence type="ECO:0000256" key="7">
    <source>
        <dbReference type="ARBA" id="ARBA00023136"/>
    </source>
</evidence>
<protein>
    <recommendedName>
        <fullName evidence="9">Apolipoprotein N-acyltransferase</fullName>
        <shortName evidence="9">ALP N-acyltransferase</shortName>
        <ecNumber evidence="9">2.3.1.269</ecNumber>
    </recommendedName>
</protein>
<proteinExistence type="inferred from homology"/>
<feature type="domain" description="CN hydrolase" evidence="10">
    <location>
        <begin position="206"/>
        <end position="468"/>
    </location>
</feature>
<feature type="transmembrane region" description="Helical" evidence="9">
    <location>
        <begin position="482"/>
        <end position="499"/>
    </location>
</feature>
<dbReference type="HAMAP" id="MF_01148">
    <property type="entry name" value="Lnt"/>
    <property type="match status" value="1"/>
</dbReference>
<dbReference type="PANTHER" id="PTHR38686:SF1">
    <property type="entry name" value="APOLIPOPROTEIN N-ACYLTRANSFERASE"/>
    <property type="match status" value="1"/>
</dbReference>
<name>A0ABS8CF27_9BURK</name>
<comment type="caution">
    <text evidence="11">The sequence shown here is derived from an EMBL/GenBank/DDBJ whole genome shotgun (WGS) entry which is preliminary data.</text>
</comment>
<evidence type="ECO:0000256" key="2">
    <source>
        <dbReference type="ARBA" id="ARBA00010065"/>
    </source>
</evidence>
<evidence type="ECO:0000256" key="4">
    <source>
        <dbReference type="ARBA" id="ARBA00022679"/>
    </source>
</evidence>
<accession>A0ABS8CF27</accession>
<dbReference type="Gene3D" id="3.60.110.10">
    <property type="entry name" value="Carbon-nitrogen hydrolase"/>
    <property type="match status" value="1"/>
</dbReference>
<dbReference type="Pfam" id="PF00795">
    <property type="entry name" value="CN_hydrolase"/>
    <property type="match status" value="1"/>
</dbReference>
<feature type="transmembrane region" description="Helical" evidence="9">
    <location>
        <begin position="80"/>
        <end position="99"/>
    </location>
</feature>
<comment type="pathway">
    <text evidence="9">Protein modification; lipoprotein biosynthesis (N-acyl transfer).</text>
</comment>
<dbReference type="EMBL" id="JACDXW010000006">
    <property type="protein sequence ID" value="MCB5364613.1"/>
    <property type="molecule type" value="Genomic_DNA"/>
</dbReference>
<evidence type="ECO:0000259" key="10">
    <source>
        <dbReference type="PROSITE" id="PS50263"/>
    </source>
</evidence>
<keyword evidence="8 9" id="KW-0012">Acyltransferase</keyword>
<dbReference type="PANTHER" id="PTHR38686">
    <property type="entry name" value="APOLIPOPROTEIN N-ACYLTRANSFERASE"/>
    <property type="match status" value="1"/>
</dbReference>
<comment type="function">
    <text evidence="9">Catalyzes the phospholipid dependent N-acylation of the N-terminal cysteine of apolipoprotein, the last step in lipoprotein maturation.</text>
</comment>
<sequence>MCLLRTRRLREAAWQGWLFGLGSFCTGLYWLFISLHTYGGLQAGLSVAAVLALSGALALYYALAAVVSRLCLAPVLNTHAGLLATVCSALGWASSWALFEWIRGTAFTGFPWLNAGYAHIDGPFAGWAPILGVYGLSWIAAFTAAGIAMLLVARRKQTTETTQTALNESGAACSVALAIGLALSGLALGQLKWAQPHGDPILFRLTQGNIPQSEKFDPALMQQGMETYMRLAAEPPKNDQARPQIIVMPETVMALFQNNYAPQVWEYWQHIATLQQAALIIGVPLHEMNADGESRYTNSVVGMHTDSDLGALYEGQPTQRYDKHHLVPFGEFIPPGFRWFTNALNIPLGDFNRGTVRQELFHIDSQHIALNICYEDVFGEEILHAVRDHTEHGDGASILLNVSNLGWFGDSWALQQHLLISRMRALETARPMLRATNTGMTAAIDPDGTVRAALPAHTLAILDIEVQGTTGMTPYVRWGNKAVLLLTFIGFLASLLAAWRGRGHKP</sequence>
<organism evidence="11 12">
    <name type="scientific">Mesopusillimonas faecipullorum</name>
    <dbReference type="NCBI Taxonomy" id="2755040"/>
    <lineage>
        <taxon>Bacteria</taxon>
        <taxon>Pseudomonadati</taxon>
        <taxon>Pseudomonadota</taxon>
        <taxon>Betaproteobacteria</taxon>
        <taxon>Burkholderiales</taxon>
        <taxon>Alcaligenaceae</taxon>
        <taxon>Mesopusillimonas</taxon>
    </lineage>
</organism>
<evidence type="ECO:0000256" key="9">
    <source>
        <dbReference type="HAMAP-Rule" id="MF_01148"/>
    </source>
</evidence>
<keyword evidence="5 9" id="KW-0812">Transmembrane</keyword>
<dbReference type="PROSITE" id="PS50263">
    <property type="entry name" value="CN_HYDROLASE"/>
    <property type="match status" value="1"/>
</dbReference>
<comment type="similarity">
    <text evidence="2 9">Belongs to the CN hydrolase family. Apolipoprotein N-acyltransferase subfamily.</text>
</comment>
<evidence type="ECO:0000256" key="6">
    <source>
        <dbReference type="ARBA" id="ARBA00022989"/>
    </source>
</evidence>
<dbReference type="NCBIfam" id="TIGR00546">
    <property type="entry name" value="lnt"/>
    <property type="match status" value="1"/>
</dbReference>
<dbReference type="Proteomes" id="UP000776983">
    <property type="component" value="Unassembled WGS sequence"/>
</dbReference>
<evidence type="ECO:0000313" key="11">
    <source>
        <dbReference type="EMBL" id="MCB5364613.1"/>
    </source>
</evidence>
<keyword evidence="4 9" id="KW-0808">Transferase</keyword>
<feature type="transmembrane region" description="Helical" evidence="9">
    <location>
        <begin position="12"/>
        <end position="33"/>
    </location>
</feature>
<comment type="catalytic activity">
    <reaction evidence="9">
        <text>N-terminal S-1,2-diacyl-sn-glyceryl-L-cysteinyl-[lipoprotein] + a glycerophospholipid = N-acyl-S-1,2-diacyl-sn-glyceryl-L-cysteinyl-[lipoprotein] + a 2-acyl-sn-glycero-3-phospholipid + H(+)</text>
        <dbReference type="Rhea" id="RHEA:48228"/>
        <dbReference type="Rhea" id="RHEA-COMP:14681"/>
        <dbReference type="Rhea" id="RHEA-COMP:14684"/>
        <dbReference type="ChEBI" id="CHEBI:15378"/>
        <dbReference type="ChEBI" id="CHEBI:136912"/>
        <dbReference type="ChEBI" id="CHEBI:140656"/>
        <dbReference type="ChEBI" id="CHEBI:140657"/>
        <dbReference type="ChEBI" id="CHEBI:140660"/>
        <dbReference type="EC" id="2.3.1.269"/>
    </reaction>
</comment>